<dbReference type="InterPro" id="IPR040706">
    <property type="entry name" value="Zf-MYST"/>
</dbReference>
<dbReference type="EMBL" id="CAJVPV010054123">
    <property type="protein sequence ID" value="CAG8782800.1"/>
    <property type="molecule type" value="Genomic_DNA"/>
</dbReference>
<feature type="domain" description="MYST zinc finger" evidence="2">
    <location>
        <begin position="189"/>
        <end position="214"/>
    </location>
</feature>
<keyword evidence="4" id="KW-1185">Reference proteome</keyword>
<dbReference type="Proteomes" id="UP000789342">
    <property type="component" value="Unassembled WGS sequence"/>
</dbReference>
<accession>A0A9N9JHT0</accession>
<organism evidence="3 4">
    <name type="scientific">Acaulospora morrowiae</name>
    <dbReference type="NCBI Taxonomy" id="94023"/>
    <lineage>
        <taxon>Eukaryota</taxon>
        <taxon>Fungi</taxon>
        <taxon>Fungi incertae sedis</taxon>
        <taxon>Mucoromycota</taxon>
        <taxon>Glomeromycotina</taxon>
        <taxon>Glomeromycetes</taxon>
        <taxon>Diversisporales</taxon>
        <taxon>Acaulosporaceae</taxon>
        <taxon>Acaulospora</taxon>
    </lineage>
</organism>
<sequence length="217" mass="24190">PVEANLSRSGRRRTKSHATYSDDDGLIPTNEIGPSNSPASSRVKVKKGNKDSNNSSINTAKNRTTRKKTFNAKESVSSKTRKKSSNVESSDSDSSEKDSLKEQHDESSAEDDQDSDTLTDSNLEQSVILDPFGGKLTPEEADTSKTLPDQHDKAMFENAKLQAESDIQPREEITMEIEDQPQVFADATPKIRTIRFGDWEMDTWFVAPYPEEYSVNP</sequence>
<dbReference type="AlphaFoldDB" id="A0A9N9JHT0"/>
<feature type="non-terminal residue" evidence="3">
    <location>
        <position position="1"/>
    </location>
</feature>
<evidence type="ECO:0000256" key="1">
    <source>
        <dbReference type="SAM" id="MobiDB-lite"/>
    </source>
</evidence>
<name>A0A9N9JHT0_9GLOM</name>
<dbReference type="Gene3D" id="3.30.60.60">
    <property type="entry name" value="N-acetyl transferase-like"/>
    <property type="match status" value="1"/>
</dbReference>
<reference evidence="3" key="1">
    <citation type="submission" date="2021-06" db="EMBL/GenBank/DDBJ databases">
        <authorList>
            <person name="Kallberg Y."/>
            <person name="Tangrot J."/>
            <person name="Rosling A."/>
        </authorList>
    </citation>
    <scope>NUCLEOTIDE SEQUENCE</scope>
    <source>
        <strain evidence="3">CL551</strain>
    </source>
</reference>
<feature type="compositionally biased region" description="Acidic residues" evidence="1">
    <location>
        <begin position="108"/>
        <end position="117"/>
    </location>
</feature>
<dbReference type="OrthoDB" id="787137at2759"/>
<evidence type="ECO:0000259" key="2">
    <source>
        <dbReference type="Pfam" id="PF17772"/>
    </source>
</evidence>
<feature type="region of interest" description="Disordered" evidence="1">
    <location>
        <begin position="1"/>
        <end position="151"/>
    </location>
</feature>
<dbReference type="Pfam" id="PF17772">
    <property type="entry name" value="zf-MYST"/>
    <property type="match status" value="1"/>
</dbReference>
<comment type="caution">
    <text evidence="3">The sequence shown here is derived from an EMBL/GenBank/DDBJ whole genome shotgun (WGS) entry which is preliminary data.</text>
</comment>
<proteinExistence type="predicted"/>
<protein>
    <submittedName>
        <fullName evidence="3">15964_t:CDS:1</fullName>
    </submittedName>
</protein>
<gene>
    <name evidence="3" type="ORF">AMORRO_LOCUS17468</name>
</gene>
<evidence type="ECO:0000313" key="4">
    <source>
        <dbReference type="Proteomes" id="UP000789342"/>
    </source>
</evidence>
<evidence type="ECO:0000313" key="3">
    <source>
        <dbReference type="EMBL" id="CAG8782800.1"/>
    </source>
</evidence>
<feature type="compositionally biased region" description="Basic and acidic residues" evidence="1">
    <location>
        <begin position="94"/>
        <end position="107"/>
    </location>
</feature>
<feature type="non-terminal residue" evidence="3">
    <location>
        <position position="217"/>
    </location>
</feature>